<dbReference type="EMBL" id="LWDX02028063">
    <property type="protein sequence ID" value="OEL29256.1"/>
    <property type="molecule type" value="Genomic_DNA"/>
</dbReference>
<feature type="domain" description="RNase H type-1" evidence="1">
    <location>
        <begin position="5"/>
        <end position="72"/>
    </location>
</feature>
<dbReference type="Pfam" id="PF13456">
    <property type="entry name" value="RVT_3"/>
    <property type="match status" value="1"/>
</dbReference>
<protein>
    <recommendedName>
        <fullName evidence="1">RNase H type-1 domain-containing protein</fullName>
    </recommendedName>
</protein>
<evidence type="ECO:0000313" key="3">
    <source>
        <dbReference type="Proteomes" id="UP000095767"/>
    </source>
</evidence>
<name>A0A1E5VVV2_9POAL</name>
<dbReference type="InterPro" id="IPR002156">
    <property type="entry name" value="RNaseH_domain"/>
</dbReference>
<dbReference type="OrthoDB" id="691592at2759"/>
<dbReference type="Proteomes" id="UP000095767">
    <property type="component" value="Unassembled WGS sequence"/>
</dbReference>
<evidence type="ECO:0000313" key="2">
    <source>
        <dbReference type="EMBL" id="OEL29256.1"/>
    </source>
</evidence>
<dbReference type="AlphaFoldDB" id="A0A1E5VVV2"/>
<comment type="caution">
    <text evidence="2">The sequence shown here is derived from an EMBL/GenBank/DDBJ whole genome shotgun (WGS) entry which is preliminary data.</text>
</comment>
<proteinExistence type="predicted"/>
<dbReference type="GO" id="GO:0003676">
    <property type="term" value="F:nucleic acid binding"/>
    <property type="evidence" value="ECO:0007669"/>
    <property type="project" value="InterPro"/>
</dbReference>
<dbReference type="InterPro" id="IPR036397">
    <property type="entry name" value="RNaseH_sf"/>
</dbReference>
<reference evidence="2 3" key="1">
    <citation type="submission" date="2016-09" db="EMBL/GenBank/DDBJ databases">
        <title>The draft genome of Dichanthelium oligosanthes: A C3 panicoid grass species.</title>
        <authorList>
            <person name="Studer A.J."/>
            <person name="Schnable J.C."/>
            <person name="Brutnell T.P."/>
        </authorList>
    </citation>
    <scope>NUCLEOTIDE SEQUENCE [LARGE SCALE GENOMIC DNA]</scope>
    <source>
        <strain evidence="3">cv. Kellogg 1175</strain>
        <tissue evidence="2">Leaf</tissue>
    </source>
</reference>
<feature type="non-terminal residue" evidence="2">
    <location>
        <position position="1"/>
    </location>
</feature>
<dbReference type="Gene3D" id="3.30.420.10">
    <property type="entry name" value="Ribonuclease H-like superfamily/Ribonuclease H"/>
    <property type="match status" value="1"/>
</dbReference>
<organism evidence="2 3">
    <name type="scientific">Dichanthelium oligosanthes</name>
    <dbReference type="NCBI Taxonomy" id="888268"/>
    <lineage>
        <taxon>Eukaryota</taxon>
        <taxon>Viridiplantae</taxon>
        <taxon>Streptophyta</taxon>
        <taxon>Embryophyta</taxon>
        <taxon>Tracheophyta</taxon>
        <taxon>Spermatophyta</taxon>
        <taxon>Magnoliopsida</taxon>
        <taxon>Liliopsida</taxon>
        <taxon>Poales</taxon>
        <taxon>Poaceae</taxon>
        <taxon>PACMAD clade</taxon>
        <taxon>Panicoideae</taxon>
        <taxon>Panicodae</taxon>
        <taxon>Paniceae</taxon>
        <taxon>Dichantheliinae</taxon>
        <taxon>Dichanthelium</taxon>
    </lineage>
</organism>
<evidence type="ECO:0000259" key="1">
    <source>
        <dbReference type="Pfam" id="PF13456"/>
    </source>
</evidence>
<gene>
    <name evidence="2" type="ORF">BAE44_0009723</name>
</gene>
<keyword evidence="3" id="KW-1185">Reference proteome</keyword>
<dbReference type="STRING" id="888268.A0A1E5VVV2"/>
<dbReference type="GO" id="GO:0004523">
    <property type="term" value="F:RNA-DNA hybrid ribonuclease activity"/>
    <property type="evidence" value="ECO:0007669"/>
    <property type="project" value="InterPro"/>
</dbReference>
<accession>A0A1E5VVV2</accession>
<sequence length="85" mass="9587">LVIEGVFNPETAEAMACREGLSLASDLMLQKIRVASDSANVIRSLHRTRMGHYVLGHYGHIVKEIRARKANFKELYLFMNGEAQI</sequence>